<organism evidence="2">
    <name type="scientific">Fusarium oxysporum f. sp. cepae</name>
    <dbReference type="NCBI Taxonomy" id="396571"/>
    <lineage>
        <taxon>Eukaryota</taxon>
        <taxon>Fungi</taxon>
        <taxon>Dikarya</taxon>
        <taxon>Ascomycota</taxon>
        <taxon>Pezizomycotina</taxon>
        <taxon>Sordariomycetes</taxon>
        <taxon>Hypocreomycetidae</taxon>
        <taxon>Hypocreales</taxon>
        <taxon>Nectriaceae</taxon>
        <taxon>Fusarium</taxon>
        <taxon>Fusarium oxysporum species complex</taxon>
    </lineage>
</organism>
<dbReference type="Proteomes" id="UP000270866">
    <property type="component" value="Chromosome 7"/>
</dbReference>
<accession>A0A3L6NQV0</accession>
<gene>
    <name evidence="2" type="ORF">BFJ65_g7248</name>
</gene>
<dbReference type="AlphaFoldDB" id="A0A3L6NQV0"/>
<evidence type="ECO:0000313" key="2">
    <source>
        <dbReference type="EMBL" id="RKK20551.1"/>
    </source>
</evidence>
<protein>
    <submittedName>
        <fullName evidence="2">Uncharacterized protein</fullName>
    </submittedName>
</protein>
<feature type="region of interest" description="Disordered" evidence="1">
    <location>
        <begin position="1"/>
        <end position="25"/>
    </location>
</feature>
<sequence length="74" mass="7978">MEPIFEGGWDGLTGSSSLPLPPKRVVKESDPCVGTWNQDLTPKSLQRTSEGEIKPLSPVRLKDGAADFSGTLHD</sequence>
<name>A0A3L6NQV0_FUSOX</name>
<evidence type="ECO:0000256" key="1">
    <source>
        <dbReference type="SAM" id="MobiDB-lite"/>
    </source>
</evidence>
<dbReference type="EMBL" id="MRCU01000004">
    <property type="protein sequence ID" value="RKK20551.1"/>
    <property type="molecule type" value="Genomic_DNA"/>
</dbReference>
<reference evidence="2" key="1">
    <citation type="journal article" date="2018" name="Sci. Rep.">
        <title>Characterisation of pathogen-specific regions and novel effector candidates in Fusarium oxysporum f. sp. cepae.</title>
        <authorList>
            <person name="Armitage A.D."/>
            <person name="Taylor A."/>
            <person name="Sobczyk M.K."/>
            <person name="Baxter L."/>
            <person name="Greenfield B.P."/>
            <person name="Bates H.J."/>
            <person name="Wilson F."/>
            <person name="Jackson A.C."/>
            <person name="Ott S."/>
            <person name="Harrison R.J."/>
            <person name="Clarkson J.P."/>
        </authorList>
    </citation>
    <scope>NUCLEOTIDE SEQUENCE [LARGE SCALE GENOMIC DNA]</scope>
    <source>
        <strain evidence="2">FoC_Fus2</strain>
    </source>
</reference>
<comment type="caution">
    <text evidence="2">The sequence shown here is derived from an EMBL/GenBank/DDBJ whole genome shotgun (WGS) entry which is preliminary data.</text>
</comment>
<proteinExistence type="predicted"/>